<comment type="caution">
    <text evidence="1">The sequence shown here is derived from an EMBL/GenBank/DDBJ whole genome shotgun (WGS) entry which is preliminary data.</text>
</comment>
<dbReference type="Proteomes" id="UP000014629">
    <property type="component" value="Unassembled WGS sequence"/>
</dbReference>
<dbReference type="AlphaFoldDB" id="S4ACN9"/>
<organism evidence="1 2">
    <name type="scientific">Streptomyces aurantiacus JA 4570</name>
    <dbReference type="NCBI Taxonomy" id="1286094"/>
    <lineage>
        <taxon>Bacteria</taxon>
        <taxon>Bacillati</taxon>
        <taxon>Actinomycetota</taxon>
        <taxon>Actinomycetes</taxon>
        <taxon>Kitasatosporales</taxon>
        <taxon>Streptomycetaceae</taxon>
        <taxon>Streptomyces</taxon>
        <taxon>Streptomyces aurantiacus group</taxon>
    </lineage>
</organism>
<name>S4ACN9_9ACTN</name>
<reference evidence="1 2" key="1">
    <citation type="submission" date="2013-02" db="EMBL/GenBank/DDBJ databases">
        <title>Draft Genome Sequence of Streptomyces aurantiacus, Which Produces Setomimycin.</title>
        <authorList>
            <person name="Gruening B.A."/>
            <person name="Praeg A."/>
            <person name="Erxleben A."/>
            <person name="Guenther S."/>
            <person name="Mueller M."/>
        </authorList>
    </citation>
    <scope>NUCLEOTIDE SEQUENCE [LARGE SCALE GENOMIC DNA]</scope>
    <source>
        <strain evidence="1 2">JA 4570</strain>
    </source>
</reference>
<gene>
    <name evidence="1" type="ORF">STRAU_7709</name>
</gene>
<proteinExistence type="predicted"/>
<protein>
    <submittedName>
        <fullName evidence="1">Uncharacterized protein</fullName>
    </submittedName>
</protein>
<evidence type="ECO:0000313" key="2">
    <source>
        <dbReference type="Proteomes" id="UP000014629"/>
    </source>
</evidence>
<sequence>MNMARRTTGPTAPAPRPGEEGIFMWWWRGL</sequence>
<accession>S4ACN9</accession>
<dbReference type="EMBL" id="AOPZ01000562">
    <property type="protein sequence ID" value="EPH39222.1"/>
    <property type="molecule type" value="Genomic_DNA"/>
</dbReference>
<evidence type="ECO:0000313" key="1">
    <source>
        <dbReference type="EMBL" id="EPH39222.1"/>
    </source>
</evidence>
<keyword evidence="2" id="KW-1185">Reference proteome</keyword>